<dbReference type="Proteomes" id="UP000595703">
    <property type="component" value="Chromosome"/>
</dbReference>
<dbReference type="SUPFAM" id="SSF46894">
    <property type="entry name" value="C-terminal effector domain of the bipartite response regulators"/>
    <property type="match status" value="1"/>
</dbReference>
<feature type="region of interest" description="Disordered" evidence="1">
    <location>
        <begin position="158"/>
        <end position="205"/>
    </location>
</feature>
<dbReference type="AlphaFoldDB" id="A0A7U3UPS4"/>
<dbReference type="GO" id="GO:0003677">
    <property type="term" value="F:DNA binding"/>
    <property type="evidence" value="ECO:0007669"/>
    <property type="project" value="InterPro"/>
</dbReference>
<accession>A0A7U3UPS4</accession>
<dbReference type="SMART" id="SM00421">
    <property type="entry name" value="HTH_LUXR"/>
    <property type="match status" value="1"/>
</dbReference>
<proteinExistence type="predicted"/>
<feature type="region of interest" description="Disordered" evidence="1">
    <location>
        <begin position="1"/>
        <end position="29"/>
    </location>
</feature>
<reference evidence="3 4" key="2">
    <citation type="journal article" date="2011" name="J. Antibiot.">
        <title>Furaquinocins I and J: novel polyketide isoprenoid hybrid compounds from Streptomyces reveromyceticus SN-593.</title>
        <authorList>
            <person name="Panthee S."/>
            <person name="Takahashi S."/>
            <person name="Takagi H."/>
            <person name="Nogawa T."/>
            <person name="Oowada E."/>
            <person name="Uramoto M."/>
            <person name="Osada H."/>
        </authorList>
    </citation>
    <scope>NUCLEOTIDE SEQUENCE [LARGE SCALE GENOMIC DNA]</scope>
    <source>
        <strain evidence="3 4">SN-593</strain>
    </source>
</reference>
<dbReference type="KEGG" id="arev:RVR_4216"/>
<dbReference type="RefSeq" id="WP_202234326.1">
    <property type="nucleotide sequence ID" value="NZ_AP018365.1"/>
</dbReference>
<dbReference type="InterPro" id="IPR016032">
    <property type="entry name" value="Sig_transdc_resp-reg_C-effctor"/>
</dbReference>
<evidence type="ECO:0000313" key="3">
    <source>
        <dbReference type="EMBL" id="BBA98145.1"/>
    </source>
</evidence>
<dbReference type="Gene3D" id="1.10.10.10">
    <property type="entry name" value="Winged helix-like DNA-binding domain superfamily/Winged helix DNA-binding domain"/>
    <property type="match status" value="1"/>
</dbReference>
<dbReference type="InterPro" id="IPR036388">
    <property type="entry name" value="WH-like_DNA-bd_sf"/>
</dbReference>
<evidence type="ECO:0000259" key="2">
    <source>
        <dbReference type="SMART" id="SM00421"/>
    </source>
</evidence>
<reference evidence="3 4" key="1">
    <citation type="journal article" date="2010" name="J. Bacteriol.">
        <title>Biochemical characterization of a novel indole prenyltransferase from Streptomyces sp. SN-593.</title>
        <authorList>
            <person name="Takahashi S."/>
            <person name="Takagi H."/>
            <person name="Toyoda A."/>
            <person name="Uramoto M."/>
            <person name="Nogawa T."/>
            <person name="Ueki M."/>
            <person name="Sakaki Y."/>
            <person name="Osada H."/>
        </authorList>
    </citation>
    <scope>NUCLEOTIDE SEQUENCE [LARGE SCALE GENOMIC DNA]</scope>
    <source>
        <strain evidence="3 4">SN-593</strain>
    </source>
</reference>
<sequence length="311" mass="33006">MDSEQPAGGPKAGTGTGRGTGASAGWAAGGLPERRQVAVDQFPGPHAGELVLRELAAAARESADTLHHDPPPLDRPELEWRLEADAALARRGVRVRAVYPRAALHEPLRARFLQELSDAGVIVRVIDHVAHDLMIFDRHTVCLPSCDRPARRRAFHSAPAPSAGCEHGDGFDAPGAPGSPSAHGAPGRVGATGASEPPEPAGPSLLRVRGSALVRSFTAIHESYWQRATPLPLAGTGLRHAALGEMERAVIRLMTNGYGDDRIARKLHIERQAVEDVMAALMERLGAGSRFEVGYKLARALDPSELSPGRA</sequence>
<keyword evidence="4" id="KW-1185">Reference proteome</keyword>
<dbReference type="GO" id="GO:0006355">
    <property type="term" value="P:regulation of DNA-templated transcription"/>
    <property type="evidence" value="ECO:0007669"/>
    <property type="project" value="InterPro"/>
</dbReference>
<protein>
    <submittedName>
        <fullName evidence="3">Putative transcriptional regulator</fullName>
    </submittedName>
</protein>
<evidence type="ECO:0000256" key="1">
    <source>
        <dbReference type="SAM" id="MobiDB-lite"/>
    </source>
</evidence>
<feature type="compositionally biased region" description="Gly residues" evidence="1">
    <location>
        <begin position="10"/>
        <end position="22"/>
    </location>
</feature>
<reference evidence="3 4" key="4">
    <citation type="journal article" date="2020" name="Sci. Rep.">
        <title>beta-carboline chemical signals induce reveromycin production through a LuxR family regulator in Streptomyces sp. SN-593.</title>
        <authorList>
            <person name="Panthee S."/>
            <person name="Kito N."/>
            <person name="Hayashi T."/>
            <person name="Shimizu T."/>
            <person name="Ishikawa J."/>
            <person name="Hamamoto H."/>
            <person name="Osada H."/>
            <person name="Takahashi S."/>
        </authorList>
    </citation>
    <scope>NUCLEOTIDE SEQUENCE [LARGE SCALE GENOMIC DNA]</scope>
    <source>
        <strain evidence="3 4">SN-593</strain>
    </source>
</reference>
<dbReference type="Pfam" id="PF00196">
    <property type="entry name" value="GerE"/>
    <property type="match status" value="1"/>
</dbReference>
<evidence type="ECO:0000313" key="4">
    <source>
        <dbReference type="Proteomes" id="UP000595703"/>
    </source>
</evidence>
<dbReference type="InterPro" id="IPR000792">
    <property type="entry name" value="Tscrpt_reg_LuxR_C"/>
</dbReference>
<feature type="domain" description="HTH luxR-type" evidence="2">
    <location>
        <begin position="240"/>
        <end position="297"/>
    </location>
</feature>
<organism evidence="3 4">
    <name type="scientific">Actinacidiphila reveromycinica</name>
    <dbReference type="NCBI Taxonomy" id="659352"/>
    <lineage>
        <taxon>Bacteria</taxon>
        <taxon>Bacillati</taxon>
        <taxon>Actinomycetota</taxon>
        <taxon>Actinomycetes</taxon>
        <taxon>Kitasatosporales</taxon>
        <taxon>Streptomycetaceae</taxon>
        <taxon>Actinacidiphila</taxon>
    </lineage>
</organism>
<dbReference type="EMBL" id="AP018365">
    <property type="protein sequence ID" value="BBA98145.1"/>
    <property type="molecule type" value="Genomic_DNA"/>
</dbReference>
<dbReference type="SUPFAM" id="SSF56024">
    <property type="entry name" value="Phospholipase D/nuclease"/>
    <property type="match status" value="1"/>
</dbReference>
<reference evidence="3 4" key="3">
    <citation type="journal article" date="2011" name="Nat. Chem. Biol.">
        <title>Reveromycin A biosynthesis uses RevG and RevJ for stereospecific spiroacetal formation.</title>
        <authorList>
            <person name="Takahashi S."/>
            <person name="Toyoda A."/>
            <person name="Sekiyama Y."/>
            <person name="Takagi H."/>
            <person name="Nogawa T."/>
            <person name="Uramoto M."/>
            <person name="Suzuki R."/>
            <person name="Koshino H."/>
            <person name="Kumano T."/>
            <person name="Panthee S."/>
            <person name="Dairi T."/>
            <person name="Ishikawa J."/>
            <person name="Ikeda H."/>
            <person name="Sakaki Y."/>
            <person name="Osada H."/>
        </authorList>
    </citation>
    <scope>NUCLEOTIDE SEQUENCE [LARGE SCALE GENOMIC DNA]</scope>
    <source>
        <strain evidence="3 4">SN-593</strain>
    </source>
</reference>
<name>A0A7U3UPS4_9ACTN</name>
<gene>
    <name evidence="3" type="ORF">RVR_4216</name>
</gene>